<comment type="caution">
    <text evidence="2">The sequence shown here is derived from an EMBL/GenBank/DDBJ whole genome shotgun (WGS) entry which is preliminary data.</text>
</comment>
<feature type="compositionally biased region" description="Basic and acidic residues" evidence="1">
    <location>
        <begin position="1"/>
        <end position="14"/>
    </location>
</feature>
<dbReference type="AlphaFoldDB" id="A0A1R3JCG3"/>
<keyword evidence="3" id="KW-1185">Reference proteome</keyword>
<name>A0A1R3JCG3_9ROSI</name>
<evidence type="ECO:0000256" key="1">
    <source>
        <dbReference type="SAM" id="MobiDB-lite"/>
    </source>
</evidence>
<feature type="region of interest" description="Disordered" evidence="1">
    <location>
        <begin position="1"/>
        <end position="24"/>
    </location>
</feature>
<protein>
    <submittedName>
        <fullName evidence="2">Uncharacterized protein</fullName>
    </submittedName>
</protein>
<gene>
    <name evidence="2" type="ORF">COLO4_17576</name>
</gene>
<dbReference type="Proteomes" id="UP000187203">
    <property type="component" value="Unassembled WGS sequence"/>
</dbReference>
<proteinExistence type="predicted"/>
<evidence type="ECO:0000313" key="2">
    <source>
        <dbReference type="EMBL" id="OMO92457.1"/>
    </source>
</evidence>
<sequence>MDKFENQQAEESRMSSKRRKSGENSDLIAGFINNNFIAVTFINPTHGWNPGNQMKNHISS</sequence>
<organism evidence="2 3">
    <name type="scientific">Corchorus olitorius</name>
    <dbReference type="NCBI Taxonomy" id="93759"/>
    <lineage>
        <taxon>Eukaryota</taxon>
        <taxon>Viridiplantae</taxon>
        <taxon>Streptophyta</taxon>
        <taxon>Embryophyta</taxon>
        <taxon>Tracheophyta</taxon>
        <taxon>Spermatophyta</taxon>
        <taxon>Magnoliopsida</taxon>
        <taxon>eudicotyledons</taxon>
        <taxon>Gunneridae</taxon>
        <taxon>Pentapetalae</taxon>
        <taxon>rosids</taxon>
        <taxon>malvids</taxon>
        <taxon>Malvales</taxon>
        <taxon>Malvaceae</taxon>
        <taxon>Grewioideae</taxon>
        <taxon>Apeibeae</taxon>
        <taxon>Corchorus</taxon>
    </lineage>
</organism>
<accession>A0A1R3JCG3</accession>
<dbReference type="EMBL" id="AWUE01016361">
    <property type="protein sequence ID" value="OMO92457.1"/>
    <property type="molecule type" value="Genomic_DNA"/>
</dbReference>
<reference evidence="3" key="1">
    <citation type="submission" date="2013-09" db="EMBL/GenBank/DDBJ databases">
        <title>Corchorus olitorius genome sequencing.</title>
        <authorList>
            <person name="Alam M."/>
            <person name="Haque M.S."/>
            <person name="Islam M.S."/>
            <person name="Emdad E.M."/>
            <person name="Islam M.M."/>
            <person name="Ahmed B."/>
            <person name="Halim A."/>
            <person name="Hossen Q.M.M."/>
            <person name="Hossain M.Z."/>
            <person name="Ahmed R."/>
            <person name="Khan M.M."/>
            <person name="Islam R."/>
            <person name="Rashid M.M."/>
            <person name="Khan S.A."/>
            <person name="Rahman M.S."/>
            <person name="Alam M."/>
            <person name="Yahiya A.S."/>
            <person name="Khan M.S."/>
            <person name="Azam M.S."/>
            <person name="Haque T."/>
            <person name="Lashkar M.Z.H."/>
            <person name="Akhand A.I."/>
            <person name="Morshed G."/>
            <person name="Roy S."/>
            <person name="Uddin K.S."/>
            <person name="Rabeya T."/>
            <person name="Hossain A.S."/>
            <person name="Chowdhury A."/>
            <person name="Snigdha A.R."/>
            <person name="Mortoza M.S."/>
            <person name="Matin S.A."/>
            <person name="Hoque S.M.E."/>
            <person name="Islam M.K."/>
            <person name="Roy D.K."/>
            <person name="Haider R."/>
            <person name="Moosa M.M."/>
            <person name="Elias S.M."/>
            <person name="Hasan A.M."/>
            <person name="Jahan S."/>
            <person name="Shafiuddin M."/>
            <person name="Mahmood N."/>
            <person name="Shommy N.S."/>
        </authorList>
    </citation>
    <scope>NUCLEOTIDE SEQUENCE [LARGE SCALE GENOMIC DNA]</scope>
    <source>
        <strain evidence="3">cv. O-4</strain>
    </source>
</reference>
<evidence type="ECO:0000313" key="3">
    <source>
        <dbReference type="Proteomes" id="UP000187203"/>
    </source>
</evidence>